<proteinExistence type="predicted"/>
<sequence length="245" mass="27566">MGRFNQPLLLRFSGLGFETFVWRLIISGVLIPATPTFDPIVVNTFRSVILLNLVSLSINFPIPRAPYRDGDDPNTFAIDKLPIEDLLQDSQSLTHFELVSPPRIFSAETISRVLRPLKTLKVLSLGHETLGGQAPERVLNIASSWRRAWLERILQELLPPDPADVTIESQYGRSPVCPRLEKFSVGCLPNETDILLNFATKKPNLTVIRADFGQANTTETRHFLESEVVKARALQEARGIVIEWK</sequence>
<accession>A0ABR2ZWI7</accession>
<evidence type="ECO:0008006" key="3">
    <source>
        <dbReference type="Google" id="ProtNLM"/>
    </source>
</evidence>
<keyword evidence="2" id="KW-1185">Reference proteome</keyword>
<comment type="caution">
    <text evidence="1">The sequence shown here is derived from an EMBL/GenBank/DDBJ whole genome shotgun (WGS) entry which is preliminary data.</text>
</comment>
<evidence type="ECO:0000313" key="1">
    <source>
        <dbReference type="EMBL" id="KAL0065407.1"/>
    </source>
</evidence>
<dbReference type="Proteomes" id="UP001437256">
    <property type="component" value="Unassembled WGS sequence"/>
</dbReference>
<protein>
    <recommendedName>
        <fullName evidence="3">FBD domain-containing protein</fullName>
    </recommendedName>
</protein>
<organism evidence="1 2">
    <name type="scientific">Marasmius tenuissimus</name>
    <dbReference type="NCBI Taxonomy" id="585030"/>
    <lineage>
        <taxon>Eukaryota</taxon>
        <taxon>Fungi</taxon>
        <taxon>Dikarya</taxon>
        <taxon>Basidiomycota</taxon>
        <taxon>Agaricomycotina</taxon>
        <taxon>Agaricomycetes</taxon>
        <taxon>Agaricomycetidae</taxon>
        <taxon>Agaricales</taxon>
        <taxon>Marasmiineae</taxon>
        <taxon>Marasmiaceae</taxon>
        <taxon>Marasmius</taxon>
    </lineage>
</organism>
<gene>
    <name evidence="1" type="ORF">AAF712_007616</name>
</gene>
<dbReference type="EMBL" id="JBBXMP010000048">
    <property type="protein sequence ID" value="KAL0065407.1"/>
    <property type="molecule type" value="Genomic_DNA"/>
</dbReference>
<reference evidence="1 2" key="1">
    <citation type="submission" date="2024-05" db="EMBL/GenBank/DDBJ databases">
        <title>A draft genome resource for the thread blight pathogen Marasmius tenuissimus strain MS-2.</title>
        <authorList>
            <person name="Yulfo-Soto G.E."/>
            <person name="Baruah I.K."/>
            <person name="Amoako-Attah I."/>
            <person name="Bukari Y."/>
            <person name="Meinhardt L.W."/>
            <person name="Bailey B.A."/>
            <person name="Cohen S.P."/>
        </authorList>
    </citation>
    <scope>NUCLEOTIDE SEQUENCE [LARGE SCALE GENOMIC DNA]</scope>
    <source>
        <strain evidence="1 2">MS-2</strain>
    </source>
</reference>
<name>A0ABR2ZWI7_9AGAR</name>
<evidence type="ECO:0000313" key="2">
    <source>
        <dbReference type="Proteomes" id="UP001437256"/>
    </source>
</evidence>